<keyword evidence="2" id="KW-0472">Membrane</keyword>
<accession>A0A069ZZW9</accession>
<feature type="region of interest" description="Disordered" evidence="1">
    <location>
        <begin position="78"/>
        <end position="99"/>
    </location>
</feature>
<dbReference type="KEGG" id="cmx:DNC_01320"/>
<dbReference type="SUPFAM" id="SSF54001">
    <property type="entry name" value="Cysteine proteinases"/>
    <property type="match status" value="1"/>
</dbReference>
<sequence>MAKISSFSSLPTFDAPKSPPSLFSQSSLLGKIARIIVALFLILVSLGLILIAYRFSDLLNCKFCITKTTELPIPSTKIPISSPPVPTTPPYQKKEPTLPQKNPKISENLLSQEVVQDYLSSGRLPELAILDNSQMFQFMCVLHDQYPKLLPNDCLIPLTIFNYREEICNTIQDKLKADQGQYCSLGDLQCPITCSPENYHQLLQQSRVLPFLLWYDPEPTNHQQTLEKMQEIASQGTPGNSHWTVIVVDLDARCITYFDSLVNYIASTDEMERRMKSLACCLANIGLCKNNGCPFDVHVAVNESLQNWMGSCCGLWCCQYMKWYMDHSHTGILQKIPDSLAYKTLLLQSLHSTFEKLMKKYADLSWPTT</sequence>
<dbReference type="GeneID" id="99887768"/>
<proteinExistence type="predicted"/>
<dbReference type="InterPro" id="IPR038765">
    <property type="entry name" value="Papain-like_cys_pep_sf"/>
</dbReference>
<keyword evidence="2" id="KW-0812">Transmembrane</keyword>
<protein>
    <submittedName>
        <fullName evidence="3">Uncharacterized protein</fullName>
    </submittedName>
</protein>
<dbReference type="KEGG" id="cmg:NC81_01320"/>
<feature type="transmembrane region" description="Helical" evidence="2">
    <location>
        <begin position="32"/>
        <end position="53"/>
    </location>
</feature>
<dbReference type="EMBL" id="CP007217">
    <property type="protein sequence ID" value="AJR10350.1"/>
    <property type="molecule type" value="Genomic_DNA"/>
</dbReference>
<evidence type="ECO:0000313" key="3">
    <source>
        <dbReference type="EMBL" id="AJR10350.1"/>
    </source>
</evidence>
<dbReference type="STRING" id="83560.NC80_01305"/>
<evidence type="ECO:0000313" key="4">
    <source>
        <dbReference type="Proteomes" id="UP000260363"/>
    </source>
</evidence>
<evidence type="ECO:0000256" key="2">
    <source>
        <dbReference type="SAM" id="Phobius"/>
    </source>
</evidence>
<dbReference type="KEGG" id="cmm:NC80_01305"/>
<dbReference type="RefSeq" id="WP_010229969.1">
    <property type="nucleotide sequence ID" value="NZ_CP007217.1"/>
</dbReference>
<keyword evidence="2" id="KW-1133">Transmembrane helix</keyword>
<evidence type="ECO:0000256" key="1">
    <source>
        <dbReference type="SAM" id="MobiDB-lite"/>
    </source>
</evidence>
<dbReference type="PATRIC" id="fig|83560.10.peg.267"/>
<name>A0A069ZZW9_CHLMR</name>
<dbReference type="AlphaFoldDB" id="A0A069ZZW9"/>
<gene>
    <name evidence="3" type="ORF">BD36_01415</name>
</gene>
<dbReference type="Gene3D" id="3.40.395.10">
    <property type="entry name" value="Adenoviral Proteinase, Chain A"/>
    <property type="match status" value="1"/>
</dbReference>
<organism evidence="3 4">
    <name type="scientific">Chlamydia muridarum</name>
    <dbReference type="NCBI Taxonomy" id="83560"/>
    <lineage>
        <taxon>Bacteria</taxon>
        <taxon>Pseudomonadati</taxon>
        <taxon>Chlamydiota</taxon>
        <taxon>Chlamydiia</taxon>
        <taxon>Chlamydiales</taxon>
        <taxon>Chlamydiaceae</taxon>
        <taxon>Chlamydia/Chlamydophila group</taxon>
        <taxon>Chlamydia</taxon>
    </lineage>
</organism>
<dbReference type="Proteomes" id="UP000260363">
    <property type="component" value="Chromosome"/>
</dbReference>
<reference evidence="3 4" key="1">
    <citation type="submission" date="2014-02" db="EMBL/GenBank/DDBJ databases">
        <authorList>
            <person name="Chen C."/>
            <person name="Conrad T.A."/>
            <person name="Zhou Z."/>
            <person name="Lai Z."/>
            <person name="Zhong G."/>
        </authorList>
    </citation>
    <scope>NUCLEOTIDE SEQUENCE [LARGE SCALE GENOMIC DNA]</scope>
    <source>
        <strain evidence="3 4">Nigg3-28</strain>
    </source>
</reference>